<reference evidence="2" key="1">
    <citation type="journal article" date="2019" name="bioRxiv">
        <title>The Genome of the Zebra Mussel, Dreissena polymorpha: A Resource for Invasive Species Research.</title>
        <authorList>
            <person name="McCartney M.A."/>
            <person name="Auch B."/>
            <person name="Kono T."/>
            <person name="Mallez S."/>
            <person name="Zhang Y."/>
            <person name="Obille A."/>
            <person name="Becker A."/>
            <person name="Abrahante J.E."/>
            <person name="Garbe J."/>
            <person name="Badalamenti J.P."/>
            <person name="Herman A."/>
            <person name="Mangelson H."/>
            <person name="Liachko I."/>
            <person name="Sullivan S."/>
            <person name="Sone E.D."/>
            <person name="Koren S."/>
            <person name="Silverstein K.A.T."/>
            <person name="Beckman K.B."/>
            <person name="Gohl D.M."/>
        </authorList>
    </citation>
    <scope>NUCLEOTIDE SEQUENCE</scope>
    <source>
        <strain evidence="2">Duluth1</strain>
        <tissue evidence="2">Whole animal</tissue>
    </source>
</reference>
<dbReference type="Proteomes" id="UP000828390">
    <property type="component" value="Unassembled WGS sequence"/>
</dbReference>
<keyword evidence="3" id="KW-1185">Reference proteome</keyword>
<sequence length="267" mass="31628">MYAIAMNVLPVIAIAMLKCVRKQLVDFLKDGKFGNPASDEDFASSDFAPVTNLSCEHHFVDLDSSQKRRPNPSYHHHSSIQMIKRRRREMMNWLKYKEPTERSDLLKAGRKGGKTLREQHMENEKKVLQDIHENMLMEKEQKNKKRKKSDPVQVEQNKKQRLKTFEPVHIQNINEYVIVAYQDGWYPGCVDTFSESSDTVTVKFLSPCRKPGFFQWTSRDDRQKVHKQFVIYRNFVPDCVCSGRQWFIKEHEQIDLVYYNFHAIFFC</sequence>
<accession>A0A9D4CP22</accession>
<evidence type="ECO:0000313" key="2">
    <source>
        <dbReference type="EMBL" id="KAH3727838.1"/>
    </source>
</evidence>
<name>A0A9D4CP22_DREPO</name>
<dbReference type="EMBL" id="JAIWYP010000012">
    <property type="protein sequence ID" value="KAH3727838.1"/>
    <property type="molecule type" value="Genomic_DNA"/>
</dbReference>
<organism evidence="2 3">
    <name type="scientific">Dreissena polymorpha</name>
    <name type="common">Zebra mussel</name>
    <name type="synonym">Mytilus polymorpha</name>
    <dbReference type="NCBI Taxonomy" id="45954"/>
    <lineage>
        <taxon>Eukaryota</taxon>
        <taxon>Metazoa</taxon>
        <taxon>Spiralia</taxon>
        <taxon>Lophotrochozoa</taxon>
        <taxon>Mollusca</taxon>
        <taxon>Bivalvia</taxon>
        <taxon>Autobranchia</taxon>
        <taxon>Heteroconchia</taxon>
        <taxon>Euheterodonta</taxon>
        <taxon>Imparidentia</taxon>
        <taxon>Neoheterodontei</taxon>
        <taxon>Myida</taxon>
        <taxon>Dreissenoidea</taxon>
        <taxon>Dreissenidae</taxon>
        <taxon>Dreissena</taxon>
    </lineage>
</organism>
<protein>
    <submittedName>
        <fullName evidence="2">Uncharacterized protein</fullName>
    </submittedName>
</protein>
<evidence type="ECO:0000256" key="1">
    <source>
        <dbReference type="SAM" id="MobiDB-lite"/>
    </source>
</evidence>
<reference evidence="2" key="2">
    <citation type="submission" date="2020-11" db="EMBL/GenBank/DDBJ databases">
        <authorList>
            <person name="McCartney M.A."/>
            <person name="Auch B."/>
            <person name="Kono T."/>
            <person name="Mallez S."/>
            <person name="Becker A."/>
            <person name="Gohl D.M."/>
            <person name="Silverstein K.A.T."/>
            <person name="Koren S."/>
            <person name="Bechman K.B."/>
            <person name="Herman A."/>
            <person name="Abrahante J.E."/>
            <person name="Garbe J."/>
        </authorList>
    </citation>
    <scope>NUCLEOTIDE SEQUENCE</scope>
    <source>
        <strain evidence="2">Duluth1</strain>
        <tissue evidence="2">Whole animal</tissue>
    </source>
</reference>
<gene>
    <name evidence="2" type="ORF">DPMN_053783</name>
</gene>
<comment type="caution">
    <text evidence="2">The sequence shown here is derived from an EMBL/GenBank/DDBJ whole genome shotgun (WGS) entry which is preliminary data.</text>
</comment>
<proteinExistence type="predicted"/>
<feature type="region of interest" description="Disordered" evidence="1">
    <location>
        <begin position="139"/>
        <end position="158"/>
    </location>
</feature>
<evidence type="ECO:0000313" key="3">
    <source>
        <dbReference type="Proteomes" id="UP000828390"/>
    </source>
</evidence>
<dbReference type="AlphaFoldDB" id="A0A9D4CP22"/>